<sequence>MESCTFCSIIADREPATWVEREEHAVAFAPLPGSALAPGHTLVVPVAHTADLLSADPTSLAACTALVRRVGLAMRGALGATGTVLLQASGPDAGQSVPHLHFHVVPCWPDDGTTHWPEPPSAHVHDGDPYGDLRAMFE</sequence>
<dbReference type="Pfam" id="PF01230">
    <property type="entry name" value="HIT"/>
    <property type="match status" value="1"/>
</dbReference>
<dbReference type="STRING" id="465820.NS263_02670"/>
<dbReference type="EMBL" id="LDRC01000022">
    <property type="protein sequence ID" value="KTR52831.1"/>
    <property type="molecule type" value="Genomic_DNA"/>
</dbReference>
<dbReference type="PATRIC" id="fig|465820.4.peg.1035"/>
<dbReference type="InterPro" id="IPR001310">
    <property type="entry name" value="Histidine_triad_HIT"/>
</dbReference>
<dbReference type="GO" id="GO:0003824">
    <property type="term" value="F:catalytic activity"/>
    <property type="evidence" value="ECO:0007669"/>
    <property type="project" value="InterPro"/>
</dbReference>
<dbReference type="PANTHER" id="PTHR46648">
    <property type="entry name" value="HIT FAMILY PROTEIN 1"/>
    <property type="match status" value="1"/>
</dbReference>
<dbReference type="InterPro" id="IPR036265">
    <property type="entry name" value="HIT-like_sf"/>
</dbReference>
<dbReference type="RefSeq" id="WP_058749226.1">
    <property type="nucleotide sequence ID" value="NZ_LDRC01000022.1"/>
</dbReference>
<dbReference type="GO" id="GO:0009117">
    <property type="term" value="P:nucleotide metabolic process"/>
    <property type="evidence" value="ECO:0007669"/>
    <property type="project" value="TreeGrafter"/>
</dbReference>
<feature type="short sequence motif" description="Histidine triad motif" evidence="2 3">
    <location>
        <begin position="99"/>
        <end position="103"/>
    </location>
</feature>
<dbReference type="Proteomes" id="UP000072763">
    <property type="component" value="Unassembled WGS sequence"/>
</dbReference>
<reference evidence="5 6" key="1">
    <citation type="journal article" date="2016" name="Front. Microbiol.">
        <title>Genomic Resource of Rice Seed Associated Bacteria.</title>
        <authorList>
            <person name="Midha S."/>
            <person name="Bansal K."/>
            <person name="Sharma S."/>
            <person name="Kumar N."/>
            <person name="Patil P.P."/>
            <person name="Chaudhry V."/>
            <person name="Patil P.B."/>
        </authorList>
    </citation>
    <scope>NUCLEOTIDE SEQUENCE [LARGE SCALE GENOMIC DNA]</scope>
    <source>
        <strain evidence="5 6">NS359</strain>
    </source>
</reference>
<dbReference type="Gene3D" id="3.30.428.10">
    <property type="entry name" value="HIT-like"/>
    <property type="match status" value="1"/>
</dbReference>
<accession>A0A147DSE8</accession>
<name>A0A147DSE8_9MICO</name>
<comment type="caution">
    <text evidence="5">The sequence shown here is derived from an EMBL/GenBank/DDBJ whole genome shotgun (WGS) entry which is preliminary data.</text>
</comment>
<dbReference type="InterPro" id="IPR019808">
    <property type="entry name" value="Histidine_triad_CS"/>
</dbReference>
<feature type="domain" description="HIT" evidence="4">
    <location>
        <begin position="5"/>
        <end position="114"/>
    </location>
</feature>
<evidence type="ECO:0000259" key="4">
    <source>
        <dbReference type="PROSITE" id="PS51084"/>
    </source>
</evidence>
<dbReference type="PROSITE" id="PS51084">
    <property type="entry name" value="HIT_2"/>
    <property type="match status" value="1"/>
</dbReference>
<proteinExistence type="predicted"/>
<organism evidence="5 6">
    <name type="scientific">Curtobacterium oceanosedimentum</name>
    <dbReference type="NCBI Taxonomy" id="465820"/>
    <lineage>
        <taxon>Bacteria</taxon>
        <taxon>Bacillati</taxon>
        <taxon>Actinomycetota</taxon>
        <taxon>Actinomycetes</taxon>
        <taxon>Micrococcales</taxon>
        <taxon>Microbacteriaceae</taxon>
        <taxon>Curtobacterium</taxon>
    </lineage>
</organism>
<gene>
    <name evidence="5" type="ORF">NS359_04950</name>
</gene>
<evidence type="ECO:0000313" key="6">
    <source>
        <dbReference type="Proteomes" id="UP000072763"/>
    </source>
</evidence>
<dbReference type="InterPro" id="IPR011146">
    <property type="entry name" value="HIT-like"/>
</dbReference>
<evidence type="ECO:0000256" key="2">
    <source>
        <dbReference type="PIRSR" id="PIRSR601310-3"/>
    </source>
</evidence>
<protein>
    <recommendedName>
        <fullName evidence="4">HIT domain-containing protein</fullName>
    </recommendedName>
</protein>
<feature type="active site" description="Tele-AMP-histidine intermediate" evidence="1">
    <location>
        <position position="101"/>
    </location>
</feature>
<dbReference type="SUPFAM" id="SSF54197">
    <property type="entry name" value="HIT-like"/>
    <property type="match status" value="1"/>
</dbReference>
<dbReference type="PROSITE" id="PS00892">
    <property type="entry name" value="HIT_1"/>
    <property type="match status" value="1"/>
</dbReference>
<dbReference type="PANTHER" id="PTHR46648:SF1">
    <property type="entry name" value="ADENOSINE 5'-MONOPHOSPHORAMIDASE HNT1"/>
    <property type="match status" value="1"/>
</dbReference>
<evidence type="ECO:0000256" key="3">
    <source>
        <dbReference type="PROSITE-ProRule" id="PRU00464"/>
    </source>
</evidence>
<dbReference type="OrthoDB" id="9784774at2"/>
<dbReference type="AlphaFoldDB" id="A0A147DSE8"/>
<evidence type="ECO:0000313" key="5">
    <source>
        <dbReference type="EMBL" id="KTR52831.1"/>
    </source>
</evidence>
<evidence type="ECO:0000256" key="1">
    <source>
        <dbReference type="PIRSR" id="PIRSR601310-1"/>
    </source>
</evidence>